<feature type="region of interest" description="Disordered" evidence="1">
    <location>
        <begin position="1"/>
        <end position="37"/>
    </location>
</feature>
<name>A0A8J5WJ93_ZIZPA</name>
<gene>
    <name evidence="2" type="ORF">GUJ93_ZPchr0012g21762</name>
</gene>
<reference evidence="2" key="2">
    <citation type="submission" date="2021-02" db="EMBL/GenBank/DDBJ databases">
        <authorList>
            <person name="Kimball J.A."/>
            <person name="Haas M.W."/>
            <person name="Macchietto M."/>
            <person name="Kono T."/>
            <person name="Duquette J."/>
            <person name="Shao M."/>
        </authorList>
    </citation>
    <scope>NUCLEOTIDE SEQUENCE</scope>
    <source>
        <tissue evidence="2">Fresh leaf tissue</tissue>
    </source>
</reference>
<dbReference type="AlphaFoldDB" id="A0A8J5WJ93"/>
<feature type="compositionally biased region" description="Pro residues" evidence="1">
    <location>
        <begin position="17"/>
        <end position="33"/>
    </location>
</feature>
<evidence type="ECO:0000313" key="2">
    <source>
        <dbReference type="EMBL" id="KAG8092280.1"/>
    </source>
</evidence>
<sequence length="107" mass="12281">MKLQRTSHEKQNLRSPPSAPAPPSPRRPPPRPTLRPGNLLIKLTSLRRIRRLESVWDDDMRFADAARNRVAVARRLLHDCDPRSTAGGRPNRLIRAGYGGWLLYFCF</sequence>
<keyword evidence="3" id="KW-1185">Reference proteome</keyword>
<reference evidence="2" key="1">
    <citation type="journal article" date="2021" name="bioRxiv">
        <title>Whole Genome Assembly and Annotation of Northern Wild Rice, Zizania palustris L., Supports a Whole Genome Duplication in the Zizania Genus.</title>
        <authorList>
            <person name="Haas M."/>
            <person name="Kono T."/>
            <person name="Macchietto M."/>
            <person name="Millas R."/>
            <person name="McGilp L."/>
            <person name="Shao M."/>
            <person name="Duquette J."/>
            <person name="Hirsch C.N."/>
            <person name="Kimball J."/>
        </authorList>
    </citation>
    <scope>NUCLEOTIDE SEQUENCE</scope>
    <source>
        <tissue evidence="2">Fresh leaf tissue</tissue>
    </source>
</reference>
<dbReference type="Proteomes" id="UP000729402">
    <property type="component" value="Unassembled WGS sequence"/>
</dbReference>
<feature type="compositionally biased region" description="Basic and acidic residues" evidence="1">
    <location>
        <begin position="1"/>
        <end position="12"/>
    </location>
</feature>
<evidence type="ECO:0000256" key="1">
    <source>
        <dbReference type="SAM" id="MobiDB-lite"/>
    </source>
</evidence>
<organism evidence="2 3">
    <name type="scientific">Zizania palustris</name>
    <name type="common">Northern wild rice</name>
    <dbReference type="NCBI Taxonomy" id="103762"/>
    <lineage>
        <taxon>Eukaryota</taxon>
        <taxon>Viridiplantae</taxon>
        <taxon>Streptophyta</taxon>
        <taxon>Embryophyta</taxon>
        <taxon>Tracheophyta</taxon>
        <taxon>Spermatophyta</taxon>
        <taxon>Magnoliopsida</taxon>
        <taxon>Liliopsida</taxon>
        <taxon>Poales</taxon>
        <taxon>Poaceae</taxon>
        <taxon>BOP clade</taxon>
        <taxon>Oryzoideae</taxon>
        <taxon>Oryzeae</taxon>
        <taxon>Zizaniinae</taxon>
        <taxon>Zizania</taxon>
    </lineage>
</organism>
<proteinExistence type="predicted"/>
<protein>
    <submittedName>
        <fullName evidence="2">Uncharacterized protein</fullName>
    </submittedName>
</protein>
<accession>A0A8J5WJ93</accession>
<dbReference type="EMBL" id="JAAALK010000080">
    <property type="protein sequence ID" value="KAG8092280.1"/>
    <property type="molecule type" value="Genomic_DNA"/>
</dbReference>
<comment type="caution">
    <text evidence="2">The sequence shown here is derived from an EMBL/GenBank/DDBJ whole genome shotgun (WGS) entry which is preliminary data.</text>
</comment>
<evidence type="ECO:0000313" key="3">
    <source>
        <dbReference type="Proteomes" id="UP000729402"/>
    </source>
</evidence>